<evidence type="ECO:0000256" key="1">
    <source>
        <dbReference type="SAM" id="MobiDB-lite"/>
    </source>
</evidence>
<gene>
    <name evidence="2" type="ORF">LBRM2904_18.0030</name>
</gene>
<accession>A0A3P3Z338</accession>
<evidence type="ECO:0000313" key="2">
    <source>
        <dbReference type="EMBL" id="SYZ64632.1"/>
    </source>
</evidence>
<protein>
    <submittedName>
        <fullName evidence="2">Hypothetical_protein</fullName>
    </submittedName>
</protein>
<dbReference type="EMBL" id="LS997617">
    <property type="protein sequence ID" value="SYZ64632.1"/>
    <property type="molecule type" value="Genomic_DNA"/>
</dbReference>
<dbReference type="AlphaFoldDB" id="A0A3P3Z338"/>
<reference evidence="2 3" key="1">
    <citation type="submission" date="2018-09" db="EMBL/GenBank/DDBJ databases">
        <authorList>
            <person name="Peiro R."/>
            <person name="Begona"/>
            <person name="Cbmso G."/>
            <person name="Lopez M."/>
            <person name="Gonzalez S."/>
        </authorList>
    </citation>
    <scope>NUCLEOTIDE SEQUENCE [LARGE SCALE GENOMIC DNA]</scope>
</reference>
<feature type="region of interest" description="Disordered" evidence="1">
    <location>
        <begin position="1"/>
        <end position="79"/>
    </location>
</feature>
<feature type="compositionally biased region" description="Polar residues" evidence="1">
    <location>
        <begin position="8"/>
        <end position="17"/>
    </location>
</feature>
<proteinExistence type="predicted"/>
<dbReference type="Proteomes" id="UP000319462">
    <property type="component" value="Chromosome 18"/>
</dbReference>
<evidence type="ECO:0000313" key="3">
    <source>
        <dbReference type="Proteomes" id="UP000319462"/>
    </source>
</evidence>
<name>A0A3P3Z338_LEIBR</name>
<organism evidence="2 3">
    <name type="scientific">Leishmania braziliensis MHOM/BR/75/M2904</name>
    <dbReference type="NCBI Taxonomy" id="420245"/>
    <lineage>
        <taxon>Eukaryota</taxon>
        <taxon>Discoba</taxon>
        <taxon>Euglenozoa</taxon>
        <taxon>Kinetoplastea</taxon>
        <taxon>Metakinetoplastina</taxon>
        <taxon>Trypanosomatida</taxon>
        <taxon>Trypanosomatidae</taxon>
        <taxon>Leishmaniinae</taxon>
        <taxon>Leishmania</taxon>
        <taxon>Leishmania braziliensis species complex</taxon>
    </lineage>
</organism>
<feature type="compositionally biased region" description="Polar residues" evidence="1">
    <location>
        <begin position="34"/>
        <end position="69"/>
    </location>
</feature>
<sequence length="79" mass="8386">MKPLGHCSATSSTINGESTKHRTHHTIASLPNPIKTSTVVVESHSGRSSYKSIPQVQTSPAAKQHSQNPKYRLPAAGVA</sequence>